<dbReference type="PANTHER" id="PTHR24273:SF32">
    <property type="entry name" value="HYALIN"/>
    <property type="match status" value="1"/>
</dbReference>
<keyword evidence="1" id="KW-0732">Signal</keyword>
<gene>
    <name evidence="4" type="ORF">LB452_00670</name>
</gene>
<proteinExistence type="predicted"/>
<feature type="domain" description="HYR" evidence="3">
    <location>
        <begin position="821"/>
        <end position="920"/>
    </location>
</feature>
<keyword evidence="5" id="KW-1185">Reference proteome</keyword>
<reference evidence="5" key="1">
    <citation type="submission" date="2023-07" db="EMBL/GenBank/DDBJ databases">
        <title>Novel species isolated from saline lakes on Tibetan Plateau.</title>
        <authorList>
            <person name="Lu H."/>
        </authorList>
    </citation>
    <scope>NUCLEOTIDE SEQUENCE [LARGE SCALE GENOMIC DNA]</scope>
    <source>
        <strain evidence="5">CAK8W</strain>
    </source>
</reference>
<keyword evidence="2" id="KW-0677">Repeat</keyword>
<dbReference type="Pfam" id="PF05345">
    <property type="entry name" value="He_PIG"/>
    <property type="match status" value="1"/>
</dbReference>
<accession>A0ABS7XH40</accession>
<dbReference type="SUPFAM" id="SSF49313">
    <property type="entry name" value="Cadherin-like"/>
    <property type="match status" value="1"/>
</dbReference>
<dbReference type="PANTHER" id="PTHR24273">
    <property type="entry name" value="FI04643P-RELATED"/>
    <property type="match status" value="1"/>
</dbReference>
<dbReference type="NCBIfam" id="TIGR04183">
    <property type="entry name" value="Por_Secre_tail"/>
    <property type="match status" value="1"/>
</dbReference>
<evidence type="ECO:0000313" key="5">
    <source>
        <dbReference type="Proteomes" id="UP001199314"/>
    </source>
</evidence>
<comment type="caution">
    <text evidence="4">The sequence shown here is derived from an EMBL/GenBank/DDBJ whole genome shotgun (WGS) entry which is preliminary data.</text>
</comment>
<organism evidence="4 5">
    <name type="scientific">Psychroflexus longus</name>
    <dbReference type="NCBI Taxonomy" id="2873596"/>
    <lineage>
        <taxon>Bacteria</taxon>
        <taxon>Pseudomonadati</taxon>
        <taxon>Bacteroidota</taxon>
        <taxon>Flavobacteriia</taxon>
        <taxon>Flavobacteriales</taxon>
        <taxon>Flavobacteriaceae</taxon>
        <taxon>Psychroflexus</taxon>
    </lineage>
</organism>
<dbReference type="PROSITE" id="PS50825">
    <property type="entry name" value="HYR"/>
    <property type="match status" value="1"/>
</dbReference>
<dbReference type="EMBL" id="JAIQZE010000001">
    <property type="protein sequence ID" value="MBZ9777421.1"/>
    <property type="molecule type" value="Genomic_DNA"/>
</dbReference>
<evidence type="ECO:0000313" key="4">
    <source>
        <dbReference type="EMBL" id="MBZ9777421.1"/>
    </source>
</evidence>
<protein>
    <submittedName>
        <fullName evidence="4">T9SS type A sorting domain-containing protein</fullName>
    </submittedName>
</protein>
<name>A0ABS7XH40_9FLAO</name>
<evidence type="ECO:0000259" key="3">
    <source>
        <dbReference type="PROSITE" id="PS50825"/>
    </source>
</evidence>
<dbReference type="InterPro" id="IPR035986">
    <property type="entry name" value="PKD_dom_sf"/>
</dbReference>
<dbReference type="InterPro" id="IPR026444">
    <property type="entry name" value="Secre_tail"/>
</dbReference>
<sequence length="1405" mass="147113">MTGTFGDDDNIFLNLIFGWDLDRATNSSWAKNTANTAGTPFDDVSASSLPYLSATDAIKKNSVPNFTTMWGTDDNAVVAVIQYGAGYVIFMGWDFYNSGPGCFQYSHPWVQEVIPAALDYATELSDGSVDNISYTSADLTYSFSQSGQSYYVVVEDGSTPPTEAQIKAGVDYTGVTIADADEASTTASTDFIFNMSGLDYNTAYTVYVVTEYDNEGVTTFSQISDFNFTTLANDTPTISTIEDLSFCVGDSFTPINFTVSDEFPDTPLTVVAASSNTALIQDSDLTISNTGSDYQLTYAFIDEATGSTDITISATDGEGATTTEVFSITLNFLNISLENEAYILELNQPMTPIEVIENSSNSTSYSIAPSLPTGLSLDASTGTISGTPTVSFPTPTGFTITGTTTAGCSDTVNLSIGVNSKPEIDPIEDIAANCPNTDAVVDVTISDNETSANDLIVSASSSNTSLLNTFDISSTGATRTLTLTPEFDQTGTVTVTVTVEDEYGFTTQTSFDVTFIDENAPTAIAQNLTVELDETGSASITAAEVDNGSSDNCGVETLALDVTSFDCADLGENFVTLTVTDTSGNEATAIATVTVVDNSSPTAIAQNLTVELDETGSASITAAEVDNGSTDNCGVETLALDVTNFDCSSLGENLVTLTVTDTSGNEATATATVTVVDNLAPTITAPNDVIINTDLDLCSASNLNLGLPTIEENCESVFIEWDMENASVNQIEITPSFAKGIVQSAVLKGGQGIEDFAGNYVYVTRQFGSINKPVFDIVIDKGVFVNTFTFTHFHNHNFPKPTHPDYFAQLQVDIGGTGDFVDVGPPVFLSNATHTETDSIELGIYLPKGNNSFRFNAVGLNGTNTENDFFAVDNVKITSSSEIENDAPAVFPIGSTVVNWTATDSSGNQSTDTQTITVEDNSAPTAIAQNLTVELDETGSASITAAEIDNGSSDNCSIETLALDVTNFDCADLGENFVILTVTDSSGNQATATATVTVVDDSLPTAIAQNLTVEIDETGSASITAAEVDNGSSDNCGVETLALDVTSFDCADLGENFVTLTVTDASGNEATATATVTVVDNSLPTAIVQNLTVELDETGAASITADEVDNGSSDNCGIETLALDVTSFDCADLGENFVNLTATDASGNEASATAVVTVTETIAPTVLTQDIIVELDANGQASITADQIDAGSTDNCGIETLALDVTSFDCADLGENSVNLTATDASGNEATATATVTVVDNSAPSLEATGITVNLDDNDTVTILPVDLLVSVFDNCTVEEDITLSLDEDTFTMVGEYEVNLTATDAAGNSTTVAVIVIVDETLGVRDIGLDLDIKLYPNPASGSITIAGSNFRLEKVTIYDMSGRLVTTSKEVTIDVSDLSTGIYFAKVDGNDGKHSQMIKFVKK</sequence>
<dbReference type="Proteomes" id="UP001199314">
    <property type="component" value="Unassembled WGS sequence"/>
</dbReference>
<dbReference type="SUPFAM" id="SSF49299">
    <property type="entry name" value="PKD domain"/>
    <property type="match status" value="1"/>
</dbReference>
<dbReference type="InterPro" id="IPR015919">
    <property type="entry name" value="Cadherin-like_sf"/>
</dbReference>
<dbReference type="RefSeq" id="WP_224459804.1">
    <property type="nucleotide sequence ID" value="NZ_JAIQZE010000001.1"/>
</dbReference>
<evidence type="ECO:0000256" key="1">
    <source>
        <dbReference type="ARBA" id="ARBA00022729"/>
    </source>
</evidence>
<dbReference type="Pfam" id="PF18962">
    <property type="entry name" value="Por_Secre_tail"/>
    <property type="match status" value="1"/>
</dbReference>
<dbReference type="InterPro" id="IPR003410">
    <property type="entry name" value="HYR_dom"/>
</dbReference>
<dbReference type="InterPro" id="IPR013783">
    <property type="entry name" value="Ig-like_fold"/>
</dbReference>
<evidence type="ECO:0000256" key="2">
    <source>
        <dbReference type="ARBA" id="ARBA00022737"/>
    </source>
</evidence>
<dbReference type="Gene3D" id="2.60.40.10">
    <property type="entry name" value="Immunoglobulins"/>
    <property type="match status" value="6"/>
</dbReference>